<name>A0A2I2FYS5_9EURO</name>
<dbReference type="VEuPathDB" id="FungiDB:P170DRAFT_439501"/>
<accession>A0A2I2FYS5</accession>
<gene>
    <name evidence="2" type="ORF">P170DRAFT_439501</name>
</gene>
<evidence type="ECO:0000256" key="1">
    <source>
        <dbReference type="SAM" id="Phobius"/>
    </source>
</evidence>
<feature type="transmembrane region" description="Helical" evidence="1">
    <location>
        <begin position="175"/>
        <end position="194"/>
    </location>
</feature>
<proteinExistence type="predicted"/>
<protein>
    <submittedName>
        <fullName evidence="2">Transmembrane protein UsgS</fullName>
    </submittedName>
</protein>
<keyword evidence="1" id="KW-0472">Membrane</keyword>
<keyword evidence="1" id="KW-1133">Transmembrane helix</keyword>
<comment type="caution">
    <text evidence="2">The sequence shown here is derived from an EMBL/GenBank/DDBJ whole genome shotgun (WGS) entry which is preliminary data.</text>
</comment>
<keyword evidence="1 2" id="KW-0812">Transmembrane</keyword>
<dbReference type="GeneID" id="36557550"/>
<dbReference type="RefSeq" id="XP_024701080.1">
    <property type="nucleotide sequence ID" value="XM_024849851.1"/>
</dbReference>
<sequence>MPNFEPNAVIRGFQLTVVGTVRALRNPELFKSEHFRQAALAIVVGIVIQFIIQIPILGVKFLLAITSLFVDLESVTWDDTILDSLDFLNKSVLQVPFLLMTLMRYVTPTLDGIFMQSLQWVDYTYVDKHKTDDPKNLRAMYYPNLIKYSTNGSAGVSKPIPEALVAFMVRYGRKVGMLLAVFVLSLLPIVGRFVMPAVSFLSFQDFVGTTPAAVIFGTGLVLPKNIVVTFLHTYFASRSLMRELLEPYFCRVKFTKEQKRRWFSDREGVLFGFAFAFTVVLKTPYIGVLMYGVAEASTAYLVTKITDPPPSPEDSEGFAESQVTWKNKHDFLQLSLDNIDKINTAVHQSKEATNPELPRQKFT</sequence>
<reference evidence="2 3" key="1">
    <citation type="submission" date="2016-12" db="EMBL/GenBank/DDBJ databases">
        <title>The genomes of Aspergillus section Nigri reveals drivers in fungal speciation.</title>
        <authorList>
            <consortium name="DOE Joint Genome Institute"/>
            <person name="Vesth T.C."/>
            <person name="Nybo J."/>
            <person name="Theobald S."/>
            <person name="Brandl J."/>
            <person name="Frisvad J.C."/>
            <person name="Nielsen K.F."/>
            <person name="Lyhne E.K."/>
            <person name="Kogle M.E."/>
            <person name="Kuo A."/>
            <person name="Riley R."/>
            <person name="Clum A."/>
            <person name="Nolan M."/>
            <person name="Lipzen A."/>
            <person name="Salamov A."/>
            <person name="Henrissat B."/>
            <person name="Wiebenga A."/>
            <person name="De Vries R.P."/>
            <person name="Grigoriev I.V."/>
            <person name="Mortensen U.H."/>
            <person name="Andersen M.R."/>
            <person name="Baker S.E."/>
        </authorList>
    </citation>
    <scope>NUCLEOTIDE SEQUENCE [LARGE SCALE GENOMIC DNA]</scope>
    <source>
        <strain evidence="2 3">IBT 23096</strain>
    </source>
</reference>
<feature type="transmembrane region" description="Helical" evidence="1">
    <location>
        <begin position="269"/>
        <end position="294"/>
    </location>
</feature>
<evidence type="ECO:0000313" key="2">
    <source>
        <dbReference type="EMBL" id="PLB45778.1"/>
    </source>
</evidence>
<dbReference type="AlphaFoldDB" id="A0A2I2FYS5"/>
<evidence type="ECO:0000313" key="3">
    <source>
        <dbReference type="Proteomes" id="UP000234275"/>
    </source>
</evidence>
<keyword evidence="3" id="KW-1185">Reference proteome</keyword>
<dbReference type="EMBL" id="MSFO01000007">
    <property type="protein sequence ID" value="PLB45778.1"/>
    <property type="molecule type" value="Genomic_DNA"/>
</dbReference>
<organism evidence="2 3">
    <name type="scientific">Aspergillus steynii IBT 23096</name>
    <dbReference type="NCBI Taxonomy" id="1392250"/>
    <lineage>
        <taxon>Eukaryota</taxon>
        <taxon>Fungi</taxon>
        <taxon>Dikarya</taxon>
        <taxon>Ascomycota</taxon>
        <taxon>Pezizomycotina</taxon>
        <taxon>Eurotiomycetes</taxon>
        <taxon>Eurotiomycetidae</taxon>
        <taxon>Eurotiales</taxon>
        <taxon>Aspergillaceae</taxon>
        <taxon>Aspergillus</taxon>
        <taxon>Aspergillus subgen. Circumdati</taxon>
    </lineage>
</organism>
<dbReference type="Proteomes" id="UP000234275">
    <property type="component" value="Unassembled WGS sequence"/>
</dbReference>
<dbReference type="PANTHER" id="PTHR38421:SF1">
    <property type="entry name" value="TRANSMEMBRANE PROTEIN"/>
    <property type="match status" value="1"/>
</dbReference>
<feature type="transmembrane region" description="Helical" evidence="1">
    <location>
        <begin position="214"/>
        <end position="235"/>
    </location>
</feature>
<dbReference type="OrthoDB" id="10041630at2759"/>
<feature type="transmembrane region" description="Helical" evidence="1">
    <location>
        <begin position="38"/>
        <end position="67"/>
    </location>
</feature>
<dbReference type="PANTHER" id="PTHR38421">
    <property type="entry name" value="TRANSMEMBRANE PROTEIN USGS"/>
    <property type="match status" value="1"/>
</dbReference>